<evidence type="ECO:0000313" key="3">
    <source>
        <dbReference type="Proteomes" id="UP000095455"/>
    </source>
</evidence>
<organism evidence="2 3">
    <name type="scientific">Parabacteroides distasonis</name>
    <dbReference type="NCBI Taxonomy" id="823"/>
    <lineage>
        <taxon>Bacteria</taxon>
        <taxon>Pseudomonadati</taxon>
        <taxon>Bacteroidota</taxon>
        <taxon>Bacteroidia</taxon>
        <taxon>Bacteroidales</taxon>
        <taxon>Tannerellaceae</taxon>
        <taxon>Parabacteroides</taxon>
    </lineage>
</organism>
<evidence type="ECO:0000313" key="2">
    <source>
        <dbReference type="EMBL" id="CUO25398.1"/>
    </source>
</evidence>
<dbReference type="AlphaFoldDB" id="A0A8D9P253"/>
<keyword evidence="2" id="KW-0418">Kinase</keyword>
<sequence>MLFVTLPFLLALWEYNLINIVERMSVEKKNAYIGVDLGGTNMRAGRIVGDRLVAQGSAPTPKDAADCEETLEALIEVIRSVWDESVVAIGIGVPSVVDREKGIVYNVVNIPHWEEVHLKEILEACFSVPVYVDNDANCFALGERIFGEGKTVDNFVGLTLGTGLGGGIIQNGKLLADANCGSGEFGMIPYQGQILEYFCSGSYFMNVWGVDGKEMYTRAMRKDEQALEAYRQLGVHVAAAIKIVVLTVDPEMIVFGGSVTAAHELFEESMYEDLKDFAYPNSIKNLKIRFSKLENPGLFGAASLCYDK</sequence>
<gene>
    <name evidence="2" type="primary">nagK</name>
    <name evidence="2" type="ORF">ERS852380_01876</name>
</gene>
<dbReference type="PANTHER" id="PTHR18964">
    <property type="entry name" value="ROK (REPRESSOR, ORF, KINASE) FAMILY"/>
    <property type="match status" value="1"/>
</dbReference>
<protein>
    <submittedName>
        <fullName evidence="2">N-acetyl-D-glucosamine kinase</fullName>
        <ecNumber evidence="2">2.7.1.59</ecNumber>
    </submittedName>
</protein>
<dbReference type="PANTHER" id="PTHR18964:SF149">
    <property type="entry name" value="BIFUNCTIONAL UDP-N-ACETYLGLUCOSAMINE 2-EPIMERASE_N-ACETYLMANNOSAMINE KINASE"/>
    <property type="match status" value="1"/>
</dbReference>
<dbReference type="Gene3D" id="3.30.420.40">
    <property type="match status" value="2"/>
</dbReference>
<dbReference type="CDD" id="cd23763">
    <property type="entry name" value="ASKHA_ATPase_ROK"/>
    <property type="match status" value="1"/>
</dbReference>
<accession>A0A8D9P253</accession>
<dbReference type="Proteomes" id="UP000095455">
    <property type="component" value="Unassembled WGS sequence"/>
</dbReference>
<dbReference type="InterPro" id="IPR000600">
    <property type="entry name" value="ROK"/>
</dbReference>
<dbReference type="Pfam" id="PF00480">
    <property type="entry name" value="ROK"/>
    <property type="match status" value="1"/>
</dbReference>
<proteinExistence type="inferred from homology"/>
<dbReference type="GO" id="GO:0045127">
    <property type="term" value="F:N-acetylglucosamine kinase activity"/>
    <property type="evidence" value="ECO:0007669"/>
    <property type="project" value="UniProtKB-EC"/>
</dbReference>
<reference evidence="2 3" key="1">
    <citation type="submission" date="2015-09" db="EMBL/GenBank/DDBJ databases">
        <authorList>
            <consortium name="Pathogen Informatics"/>
        </authorList>
    </citation>
    <scope>NUCLEOTIDE SEQUENCE [LARGE SCALE GENOMIC DNA]</scope>
    <source>
        <strain evidence="2 3">2789STDY5608822</strain>
    </source>
</reference>
<dbReference type="InterPro" id="IPR043129">
    <property type="entry name" value="ATPase_NBD"/>
</dbReference>
<dbReference type="EMBL" id="CYYK01000006">
    <property type="protein sequence ID" value="CUO25398.1"/>
    <property type="molecule type" value="Genomic_DNA"/>
</dbReference>
<evidence type="ECO:0000256" key="1">
    <source>
        <dbReference type="ARBA" id="ARBA00006479"/>
    </source>
</evidence>
<dbReference type="SUPFAM" id="SSF53067">
    <property type="entry name" value="Actin-like ATPase domain"/>
    <property type="match status" value="1"/>
</dbReference>
<keyword evidence="2" id="KW-0808">Transferase</keyword>
<comment type="similarity">
    <text evidence="1">Belongs to the ROK (NagC/XylR) family.</text>
</comment>
<comment type="caution">
    <text evidence="2">The sequence shown here is derived from an EMBL/GenBank/DDBJ whole genome shotgun (WGS) entry which is preliminary data.</text>
</comment>
<dbReference type="EC" id="2.7.1.59" evidence="2"/>
<name>A0A8D9P253_PARDI</name>